<evidence type="ECO:0000313" key="1">
    <source>
        <dbReference type="EMBL" id="ROS38420.1"/>
    </source>
</evidence>
<protein>
    <submittedName>
        <fullName evidence="1">Uncharacterized protein</fullName>
    </submittedName>
</protein>
<gene>
    <name evidence="1" type="ORF">EDD35_0695</name>
</gene>
<dbReference type="Proteomes" id="UP000274843">
    <property type="component" value="Unassembled WGS sequence"/>
</dbReference>
<dbReference type="EMBL" id="RKHY01000001">
    <property type="protein sequence ID" value="ROS38420.1"/>
    <property type="molecule type" value="Genomic_DNA"/>
</dbReference>
<sequence length="123" mass="12914">MPTELLLARPVAGSVGERERVAHLIPMPQEPGSPAYLRACCGARFGPGELELLDQIAGMPCEECLVKAPGAESPGLDQLGAGILARLAAIESRLESFSAQLASVLELVAGPDRKADHEDNRDG</sequence>
<comment type="caution">
    <text evidence="1">The sequence shown here is derived from an EMBL/GenBank/DDBJ whole genome shotgun (WGS) entry which is preliminary data.</text>
</comment>
<reference evidence="1 2" key="1">
    <citation type="submission" date="2018-11" db="EMBL/GenBank/DDBJ databases">
        <title>Sequencing the genomes of 1000 actinobacteria strains.</title>
        <authorList>
            <person name="Klenk H.-P."/>
        </authorList>
    </citation>
    <scope>NUCLEOTIDE SEQUENCE [LARGE SCALE GENOMIC DNA]</scope>
    <source>
        <strain evidence="1 2">DSM 44348</strain>
    </source>
</reference>
<organism evidence="1 2">
    <name type="scientific">Amycolatopsis thermoflava</name>
    <dbReference type="NCBI Taxonomy" id="84480"/>
    <lineage>
        <taxon>Bacteria</taxon>
        <taxon>Bacillati</taxon>
        <taxon>Actinomycetota</taxon>
        <taxon>Actinomycetes</taxon>
        <taxon>Pseudonocardiales</taxon>
        <taxon>Pseudonocardiaceae</taxon>
        <taxon>Amycolatopsis</taxon>
        <taxon>Amycolatopsis methanolica group</taxon>
    </lineage>
</organism>
<proteinExistence type="predicted"/>
<dbReference type="RefSeq" id="WP_331856211.1">
    <property type="nucleotide sequence ID" value="NZ_RKHY01000001.1"/>
</dbReference>
<evidence type="ECO:0000313" key="2">
    <source>
        <dbReference type="Proteomes" id="UP000274843"/>
    </source>
</evidence>
<name>A0A3N2GPU3_9PSEU</name>
<dbReference type="AlphaFoldDB" id="A0A3N2GPU3"/>
<accession>A0A3N2GPU3</accession>
<keyword evidence="2" id="KW-1185">Reference proteome</keyword>
<dbReference type="GeneID" id="301849486"/>